<name>A0AAW3PNR4_9BURK</name>
<dbReference type="AlphaFoldDB" id="A0AAW3PNR4"/>
<organism evidence="2 3">
    <name type="scientific">Burkholderia anthina</name>
    <dbReference type="NCBI Taxonomy" id="179879"/>
    <lineage>
        <taxon>Bacteria</taxon>
        <taxon>Pseudomonadati</taxon>
        <taxon>Pseudomonadota</taxon>
        <taxon>Betaproteobacteria</taxon>
        <taxon>Burkholderiales</taxon>
        <taxon>Burkholderiaceae</taxon>
        <taxon>Burkholderia</taxon>
        <taxon>Burkholderia cepacia complex</taxon>
    </lineage>
</organism>
<sequence length="73" mass="8367">MRDTWSRKAGQPDRARHPRPRWHGGGTLPALCIDLTAWPDNATLTIDHPDGALVIHDDRLDRAFDTIRVKFRL</sequence>
<evidence type="ECO:0000313" key="2">
    <source>
        <dbReference type="EMBL" id="KWZ29745.1"/>
    </source>
</evidence>
<dbReference type="EMBL" id="LNJP01000004">
    <property type="protein sequence ID" value="KWZ29745.1"/>
    <property type="molecule type" value="Genomic_DNA"/>
</dbReference>
<comment type="caution">
    <text evidence="2">The sequence shown here is derived from an EMBL/GenBank/DDBJ whole genome shotgun (WGS) entry which is preliminary data.</text>
</comment>
<evidence type="ECO:0000313" key="3">
    <source>
        <dbReference type="Proteomes" id="UP000070434"/>
    </source>
</evidence>
<gene>
    <name evidence="2" type="ORF">WS64_30145</name>
</gene>
<dbReference type="Proteomes" id="UP000070434">
    <property type="component" value="Unassembled WGS sequence"/>
</dbReference>
<protein>
    <submittedName>
        <fullName evidence="2">Uncharacterized protein</fullName>
    </submittedName>
</protein>
<accession>A0AAW3PNR4</accession>
<reference evidence="2 3" key="1">
    <citation type="submission" date="2015-11" db="EMBL/GenBank/DDBJ databases">
        <authorList>
            <person name="Sahl J."/>
            <person name="Wagner D."/>
            <person name="Keim P."/>
        </authorList>
    </citation>
    <scope>NUCLEOTIDE SEQUENCE [LARGE SCALE GENOMIC DNA]</scope>
    <source>
        <strain evidence="2 3">AZ-4-2-10-S1-D7</strain>
    </source>
</reference>
<proteinExistence type="predicted"/>
<dbReference type="RefSeq" id="WP_060968727.1">
    <property type="nucleotide sequence ID" value="NZ_LNJP01000004.1"/>
</dbReference>
<feature type="compositionally biased region" description="Basic and acidic residues" evidence="1">
    <location>
        <begin position="1"/>
        <end position="15"/>
    </location>
</feature>
<feature type="region of interest" description="Disordered" evidence="1">
    <location>
        <begin position="1"/>
        <end position="26"/>
    </location>
</feature>
<evidence type="ECO:0000256" key="1">
    <source>
        <dbReference type="SAM" id="MobiDB-lite"/>
    </source>
</evidence>